<dbReference type="InterPro" id="IPR039537">
    <property type="entry name" value="Retrotran_Ty1/copia-like"/>
</dbReference>
<evidence type="ECO:0000313" key="3">
    <source>
        <dbReference type="EMBL" id="GEY76499.1"/>
    </source>
</evidence>
<sequence>MLAIPDEHLLKFYARKDAKSIWEAIKNRTNVKCYNYHKRDHFAKECRAQRNQGNRNRDTPRRNAPDDTSTTNALVVQDRIGYQIGLEALEARKVVYEKNEAVYEEDIAFLKQISAKDKTGLGYDGQMNESDLNDIHVNKSELLDNVFNSVFDIHESDRDDNQVNDRFKRSKVSKTVTSVPKIRTNASKTSNDSLEKPKTVRSSAPLIAEWESDIEDENVFKPKEVKKTVKPSLEKIEFVNARNITVKNENKDEKPRKGNLVTGLPSKLFENDHTCVACQKRKKHKASCIENQMVHKVKTIRCDNGTEFKNMIVNEFCEMKDIRREFSVARTPLQNVVDERKNRTLIEVVRTMLVDSKLSATFWAEAVNTACYVQNMVLVIKPHNKTPYELFLGRKPALSFMRPFGCPVTILNTLDYLGKFDGKFDDGFFVGYSINSKAFRVFKTRTRFVEENLHINFLKNKPNVVGTGPNWMLDIDTLTMSMNCQSIFAGNQSNSNAGPKSLENEVADDAGKKGIKVPRKENGVQDLAKEGDKNDQEKDAKEQEDALRKQFEHEFKRMFGQGEAANTNSTNIINTVSSPDNVVSSSFTTVDLGRERAQRNELESMFGQDKDANANSTYRMFNSVSTAGSSYVNLGGSIPVNAATLPNVADFNNLEPITVVSTIPTTRIHKDHPKEQIIRDLILAPQTRRITKTSQEDAIFQVTPKVSHLYAVKRIFRYLKGQPKLGLWYPKDSPFDLEAFLDSDYAGANLDKKSTIEGCQFLGKRQVSWQCNKQTIVANSTTEAEYVAAANCNDDISDEFRVKTGSYKVSVAKQKLVLLSKMACLERTDGNVEFHQIVDFLTTSLIHYALTVSPTSYASYIEQFWNTDKSKIVNDVKQIHSTVDGKTMVLSESSVRSDC</sequence>
<proteinExistence type="predicted"/>
<organism evidence="3">
    <name type="scientific">Tanacetum cinerariifolium</name>
    <name type="common">Dalmatian daisy</name>
    <name type="synonym">Chrysanthemum cinerariifolium</name>
    <dbReference type="NCBI Taxonomy" id="118510"/>
    <lineage>
        <taxon>Eukaryota</taxon>
        <taxon>Viridiplantae</taxon>
        <taxon>Streptophyta</taxon>
        <taxon>Embryophyta</taxon>
        <taxon>Tracheophyta</taxon>
        <taxon>Spermatophyta</taxon>
        <taxon>Magnoliopsida</taxon>
        <taxon>eudicotyledons</taxon>
        <taxon>Gunneridae</taxon>
        <taxon>Pentapetalae</taxon>
        <taxon>asterids</taxon>
        <taxon>campanulids</taxon>
        <taxon>Asterales</taxon>
        <taxon>Asteraceae</taxon>
        <taxon>Asteroideae</taxon>
        <taxon>Anthemideae</taxon>
        <taxon>Anthemidinae</taxon>
        <taxon>Tanacetum</taxon>
    </lineage>
</organism>
<dbReference type="EMBL" id="BKCJ010207547">
    <property type="protein sequence ID" value="GEY76499.1"/>
    <property type="molecule type" value="Genomic_DNA"/>
</dbReference>
<feature type="compositionally biased region" description="Basic and acidic residues" evidence="1">
    <location>
        <begin position="55"/>
        <end position="65"/>
    </location>
</feature>
<feature type="compositionally biased region" description="Polar residues" evidence="1">
    <location>
        <begin position="181"/>
        <end position="192"/>
    </location>
</feature>
<dbReference type="AlphaFoldDB" id="A0A699HWK5"/>
<accession>A0A699HWK5</accession>
<comment type="caution">
    <text evidence="3">The sequence shown here is derived from an EMBL/GenBank/DDBJ whole genome shotgun (WGS) entry which is preliminary data.</text>
</comment>
<name>A0A699HWK5_TANCI</name>
<gene>
    <name evidence="3" type="ORF">Tci_448473</name>
</gene>
<reference evidence="3" key="1">
    <citation type="journal article" date="2019" name="Sci. Rep.">
        <title>Draft genome of Tanacetum cinerariifolium, the natural source of mosquito coil.</title>
        <authorList>
            <person name="Yamashiro T."/>
            <person name="Shiraishi A."/>
            <person name="Satake H."/>
            <person name="Nakayama K."/>
        </authorList>
    </citation>
    <scope>NUCLEOTIDE SEQUENCE</scope>
</reference>
<feature type="compositionally biased region" description="Basic and acidic residues" evidence="1">
    <location>
        <begin position="518"/>
        <end position="545"/>
    </location>
</feature>
<dbReference type="InterPro" id="IPR057670">
    <property type="entry name" value="SH3_retrovirus"/>
</dbReference>
<dbReference type="GO" id="GO:0015074">
    <property type="term" value="P:DNA integration"/>
    <property type="evidence" value="ECO:0007669"/>
    <property type="project" value="InterPro"/>
</dbReference>
<evidence type="ECO:0000256" key="1">
    <source>
        <dbReference type="SAM" id="MobiDB-lite"/>
    </source>
</evidence>
<protein>
    <recommendedName>
        <fullName evidence="2">Integrase catalytic domain-containing protein</fullName>
    </recommendedName>
</protein>
<dbReference type="PROSITE" id="PS50994">
    <property type="entry name" value="INTEGRASE"/>
    <property type="match status" value="1"/>
</dbReference>
<dbReference type="PANTHER" id="PTHR42648">
    <property type="entry name" value="TRANSPOSASE, PUTATIVE-RELATED"/>
    <property type="match status" value="1"/>
</dbReference>
<dbReference type="InterPro" id="IPR001584">
    <property type="entry name" value="Integrase_cat-core"/>
</dbReference>
<dbReference type="InterPro" id="IPR036397">
    <property type="entry name" value="RNaseH_sf"/>
</dbReference>
<evidence type="ECO:0000259" key="2">
    <source>
        <dbReference type="PROSITE" id="PS50994"/>
    </source>
</evidence>
<dbReference type="GO" id="GO:0003676">
    <property type="term" value="F:nucleic acid binding"/>
    <property type="evidence" value="ECO:0007669"/>
    <property type="project" value="InterPro"/>
</dbReference>
<dbReference type="Gene3D" id="3.30.420.10">
    <property type="entry name" value="Ribonuclease H-like superfamily/Ribonuclease H"/>
    <property type="match status" value="1"/>
</dbReference>
<feature type="domain" description="Integrase catalytic" evidence="2">
    <location>
        <begin position="201"/>
        <end position="395"/>
    </location>
</feature>
<dbReference type="SUPFAM" id="SSF53098">
    <property type="entry name" value="Ribonuclease H-like"/>
    <property type="match status" value="1"/>
</dbReference>
<dbReference type="InterPro" id="IPR012337">
    <property type="entry name" value="RNaseH-like_sf"/>
</dbReference>
<dbReference type="PANTHER" id="PTHR42648:SF32">
    <property type="entry name" value="RIBONUCLEASE H-LIKE DOMAIN, GAG-PRE-INTEGRASE DOMAIN PROTEIN-RELATED"/>
    <property type="match status" value="1"/>
</dbReference>
<dbReference type="Pfam" id="PF25597">
    <property type="entry name" value="SH3_retrovirus"/>
    <property type="match status" value="1"/>
</dbReference>
<dbReference type="CDD" id="cd09272">
    <property type="entry name" value="RNase_HI_RT_Ty1"/>
    <property type="match status" value="1"/>
</dbReference>
<feature type="region of interest" description="Disordered" evidence="1">
    <location>
        <begin position="46"/>
        <end position="71"/>
    </location>
</feature>
<feature type="region of interest" description="Disordered" evidence="1">
    <location>
        <begin position="491"/>
        <end position="545"/>
    </location>
</feature>
<feature type="region of interest" description="Disordered" evidence="1">
    <location>
        <begin position="181"/>
        <end position="200"/>
    </location>
</feature>